<accession>A0AAU7F7J7</accession>
<sequence length="247" mass="27220">MLAQAFLERPKPLAVRPIAMNFKKKATELGLQTYAGKVKHALLSDLVISKFGREWLQAVMPKLAAKSEGKILNSIDGVLYCYKSSSTSVAYLLAASALFETYDQAMLALEATDEEEQVVSSRQSIRIPKNELPKHYAASNGDYRATTELFPKINDFVVRNRLQALGLPNFGGRSHPNLLQAASAFYLEQKSLIESATVFGVPLSQLESLVRNAGVSMAKVLKMIAQGGEQRFFTKTQQNLPTVCFAN</sequence>
<evidence type="ECO:0000313" key="1">
    <source>
        <dbReference type="EMBL" id="XBM00072.1"/>
    </source>
</evidence>
<proteinExistence type="predicted"/>
<reference evidence="1" key="1">
    <citation type="submission" date="2024-05" db="EMBL/GenBank/DDBJ databases">
        <authorList>
            <person name="Yang L."/>
            <person name="Pan L."/>
        </authorList>
    </citation>
    <scope>NUCLEOTIDE SEQUENCE</scope>
    <source>
        <strain evidence="1">FCG-7</strain>
    </source>
</reference>
<dbReference type="EMBL" id="CP157355">
    <property type="protein sequence ID" value="XBM00072.1"/>
    <property type="molecule type" value="Genomic_DNA"/>
</dbReference>
<name>A0AAU7F7J7_9NEIS</name>
<dbReference type="KEGG" id="cmav:ABHF33_13535"/>
<gene>
    <name evidence="1" type="ORF">ABHF33_13535</name>
</gene>
<organism evidence="1">
    <name type="scientific">Chitinibacter mangrovi</name>
    <dbReference type="NCBI Taxonomy" id="3153927"/>
    <lineage>
        <taxon>Bacteria</taxon>
        <taxon>Pseudomonadati</taxon>
        <taxon>Pseudomonadota</taxon>
        <taxon>Betaproteobacteria</taxon>
        <taxon>Neisseriales</taxon>
        <taxon>Chitinibacteraceae</taxon>
        <taxon>Chitinibacter</taxon>
    </lineage>
</organism>
<dbReference type="RefSeq" id="WP_348944439.1">
    <property type="nucleotide sequence ID" value="NZ_CP157355.1"/>
</dbReference>
<dbReference type="AlphaFoldDB" id="A0AAU7F7J7"/>
<protein>
    <submittedName>
        <fullName evidence="1">Uncharacterized protein</fullName>
    </submittedName>
</protein>